<evidence type="ECO:0000256" key="1">
    <source>
        <dbReference type="SAM" id="MobiDB-lite"/>
    </source>
</evidence>
<sequence>MPQPVLADAGFGSEAVFEPLAQWPIHLVVAWERKGESQLKIDERKYPRTAEMPRKLQTGSGKYA</sequence>
<dbReference type="EMBL" id="CP104311">
    <property type="protein sequence ID" value="WWF02138.1"/>
    <property type="molecule type" value="Genomic_DNA"/>
</dbReference>
<protein>
    <recommendedName>
        <fullName evidence="4">Transposase IS701-like DDE domain-containing protein</fullName>
    </recommendedName>
</protein>
<keyword evidence="3" id="KW-1185">Reference proteome</keyword>
<evidence type="ECO:0000313" key="3">
    <source>
        <dbReference type="Proteomes" id="UP001359308"/>
    </source>
</evidence>
<dbReference type="RefSeq" id="WP_198322448.1">
    <property type="nucleotide sequence ID" value="NZ_CP104311.1"/>
</dbReference>
<name>A0ABZ2F6K9_METCP</name>
<reference evidence="2 3" key="1">
    <citation type="submission" date="2022-09" db="EMBL/GenBank/DDBJ databases">
        <authorList>
            <person name="Giprobiosintez L."/>
        </authorList>
    </citation>
    <scope>NUCLEOTIDE SEQUENCE [LARGE SCALE GENOMIC DNA]</scope>
    <source>
        <strain evidence="3">VKPM-B-12549 (GBS-15)</strain>
    </source>
</reference>
<feature type="region of interest" description="Disordered" evidence="1">
    <location>
        <begin position="44"/>
        <end position="64"/>
    </location>
</feature>
<evidence type="ECO:0008006" key="4">
    <source>
        <dbReference type="Google" id="ProtNLM"/>
    </source>
</evidence>
<evidence type="ECO:0000313" key="2">
    <source>
        <dbReference type="EMBL" id="WWF02138.1"/>
    </source>
</evidence>
<dbReference type="Proteomes" id="UP001359308">
    <property type="component" value="Chromosome"/>
</dbReference>
<organism evidence="2 3">
    <name type="scientific">Methylococcus capsulatus</name>
    <dbReference type="NCBI Taxonomy" id="414"/>
    <lineage>
        <taxon>Bacteria</taxon>
        <taxon>Pseudomonadati</taxon>
        <taxon>Pseudomonadota</taxon>
        <taxon>Gammaproteobacteria</taxon>
        <taxon>Methylococcales</taxon>
        <taxon>Methylococcaceae</taxon>
        <taxon>Methylococcus</taxon>
    </lineage>
</organism>
<proteinExistence type="predicted"/>
<gene>
    <name evidence="2" type="ORF">N4J17_00485</name>
</gene>
<feature type="compositionally biased region" description="Basic and acidic residues" evidence="1">
    <location>
        <begin position="44"/>
        <end position="54"/>
    </location>
</feature>
<accession>A0ABZ2F6K9</accession>